<evidence type="ECO:0000256" key="4">
    <source>
        <dbReference type="ARBA" id="ARBA00022701"/>
    </source>
</evidence>
<evidence type="ECO:0000259" key="13">
    <source>
        <dbReference type="PROSITE" id="PS50067"/>
    </source>
</evidence>
<evidence type="ECO:0000256" key="12">
    <source>
        <dbReference type="SAM" id="MobiDB-lite"/>
    </source>
</evidence>
<feature type="coiled-coil region" evidence="11">
    <location>
        <begin position="1178"/>
        <end position="1255"/>
    </location>
</feature>
<feature type="binding site" evidence="10">
    <location>
        <begin position="362"/>
        <end position="369"/>
    </location>
    <ligand>
        <name>ATP</name>
        <dbReference type="ChEBI" id="CHEBI:30616"/>
    </ligand>
</feature>
<dbReference type="Pfam" id="PF04005">
    <property type="entry name" value="Hus1"/>
    <property type="match status" value="1"/>
</dbReference>
<dbReference type="GO" id="GO:0005524">
    <property type="term" value="F:ATP binding"/>
    <property type="evidence" value="ECO:0007669"/>
    <property type="project" value="UniProtKB-UniRule"/>
</dbReference>
<sequence>MKFRCKMDDAGAMRDFTNVATTIARMSKQCVLRLTQDAVYFNAADESTPMVWTRLDQAHFFREYLVEGKSEQFNEIYMELNTAMLSKSASTIKNSAKSVKIKLTNKQQACITFAIELPSISAESRLCVHDIPVTIVSQKRWSEYNEPHYDKFDISLQMPQFKHLRSVMERIKNMSPVLELAVDTNGTLAFKADADSATITVHFPSLTVYECNATDETIMASVDIKKFHAFLAWDAVHPSYIKCHIIHNRMNSTSGTQSSENESLRGDMSYLYGRDPSILAYSQRPFPSQDSKKNLMNLLEEEDESVVDADEKTSSLSSSAAIDQTIKTFGPDTTQLQLFDQAVKPQMVDFLAGKNSVVMSYGTTNSGKTYTLQGTPESPGLIPRGIEFVFSNITPRAMPSYKPVNQCDVIHLNHHDRVQETELKLKLLTFNPADKIMYVNTYKQMQRLLHAESPIRPSHNYNAQYSVWVSFAEIYNETIYDLLWTDCQKKRPALKLASDGKGRAFIKGLKSVCVNTGAEAYQVLMAGQYNLKVAATALNSRSSRSHCIFTIKLLKYRTENDPYSVEVSTFAFCDLAGSERLKKTLNVGERLKEAQNINTSLLVLGRCLKTIYESQCSTNKKIESIGPFRESKLTRLFQRALSGKEQISMIVNVNPVPNLYVETQNVLNFSAIAKKIVIEPIETIKRRRSHSRFSRLCTQSMKTDLDWENTELEDMTEASEDCLEEESDMLENDQEAYEDLLTENELLKKEIKELKASALTRDMQTRQEMTDMYSEIMKKLEADWKNRLIDLEEQQEDLRELAVERIELFYKEKLSQLNVRKRSRPSMDGDEEDDDQKLLQDLEVENTRLIAKMETMKKSIRALKQTKEEAETAKTKISFELAVAKEEAKRANEMFLAAQKSINSGDDVSATYIEELNDIIKKKDDRIKTMKTFLNEAKEEYISITDQAQKLEEQLKERDELLVENSEQIRDLEEQLGQANAYSAEQNKVIENLEEELDQLNKKLIETEEKARIASEQMQSVDATEINKKDELETEVVNEELDKTKALLEEMKLRLELSENDNIQLKEKLNQRVTEIQLLKNNLGITKNQLDKLTEKVDSLTINDKSEEESSNEQRNIETAEQETQTEKIDSPVKYIKKETAPVMANISLQTIEFEGPKVDTEELSLQTSLEIISMEVFDELKKQYEELQKTLEGCKFDKLEAQEQFEETIKDLQTQINVLAAQEMEKSEKISTLQKELDEIVKDSEKDKAELQALVTAQDDKDRILMDEMAKSLAREQEKDSEISTLQKEMKKLITSNDEMAKKMEVEMKVVLKDLTSTKTKLADTEEKLRKVEKDYMQVIHILEMKISTLENKILEKQGENEKLKLRVEEYKKSLIDKEHEMDVFTRNRNTTVEKYEELVKSQNEELDRMRREITRLQDLLQEVKENAVFPTPRKGSTKKSRCNVREEKKKAKNAETDATDMTSEDDHDENLKSSRKGKKEFLSPTIDNIPIIELSGSESNLLLVRLGVYEIEGNK</sequence>
<dbReference type="InterPro" id="IPR001752">
    <property type="entry name" value="Kinesin_motor_dom"/>
</dbReference>
<gene>
    <name evidence="14" type="ORF">TSAR_004707</name>
</gene>
<dbReference type="PROSITE" id="PS00411">
    <property type="entry name" value="KINESIN_MOTOR_1"/>
    <property type="match status" value="1"/>
</dbReference>
<dbReference type="GO" id="GO:0090307">
    <property type="term" value="P:mitotic spindle assembly"/>
    <property type="evidence" value="ECO:0007669"/>
    <property type="project" value="TreeGrafter"/>
</dbReference>
<dbReference type="InterPro" id="IPR036961">
    <property type="entry name" value="Kinesin_motor_dom_sf"/>
</dbReference>
<evidence type="ECO:0000256" key="9">
    <source>
        <dbReference type="ARBA" id="ARBA00023212"/>
    </source>
</evidence>
<comment type="subcellular location">
    <subcellularLocation>
        <location evidence="1">Cytoplasm</location>
        <location evidence="1">Cytoskeleton</location>
        <location evidence="1">Spindle</location>
    </subcellularLocation>
</comment>
<dbReference type="Gene3D" id="3.70.10.10">
    <property type="match status" value="1"/>
</dbReference>
<evidence type="ECO:0000256" key="1">
    <source>
        <dbReference type="ARBA" id="ARBA00004186"/>
    </source>
</evidence>
<dbReference type="GO" id="GO:0007018">
    <property type="term" value="P:microtubule-based movement"/>
    <property type="evidence" value="ECO:0007669"/>
    <property type="project" value="InterPro"/>
</dbReference>
<dbReference type="PRINTS" id="PR00380">
    <property type="entry name" value="KINESINHEAVY"/>
</dbReference>
<dbReference type="SMART" id="SM00129">
    <property type="entry name" value="KISc"/>
    <property type="match status" value="1"/>
</dbReference>
<feature type="coiled-coil region" evidence="11">
    <location>
        <begin position="839"/>
        <end position="876"/>
    </location>
</feature>
<evidence type="ECO:0000313" key="15">
    <source>
        <dbReference type="Proteomes" id="UP000215335"/>
    </source>
</evidence>
<protein>
    <recommendedName>
        <fullName evidence="13">Kinesin motor domain-containing protein</fullName>
    </recommendedName>
</protein>
<dbReference type="STRING" id="543379.A0A232FLP4"/>
<dbReference type="Gene3D" id="3.40.850.10">
    <property type="entry name" value="Kinesin motor domain"/>
    <property type="match status" value="1"/>
</dbReference>
<feature type="region of interest" description="Disordered" evidence="12">
    <location>
        <begin position="1101"/>
        <end position="1127"/>
    </location>
</feature>
<evidence type="ECO:0000256" key="8">
    <source>
        <dbReference type="ARBA" id="ARBA00023175"/>
    </source>
</evidence>
<dbReference type="PANTHER" id="PTHR47970:SF29">
    <property type="entry name" value="KINESIN FAMILY MEMBER 20B"/>
    <property type="match status" value="1"/>
</dbReference>
<reference evidence="14 15" key="1">
    <citation type="journal article" date="2017" name="Curr. Biol.">
        <title>The Evolution of Venom by Co-option of Single-Copy Genes.</title>
        <authorList>
            <person name="Martinson E.O."/>
            <person name="Mrinalini"/>
            <person name="Kelkar Y.D."/>
            <person name="Chang C.H."/>
            <person name="Werren J.H."/>
        </authorList>
    </citation>
    <scope>NUCLEOTIDE SEQUENCE [LARGE SCALE GENOMIC DNA]</scope>
    <source>
        <strain evidence="14 15">Alberta</strain>
        <tissue evidence="14">Whole body</tissue>
    </source>
</reference>
<dbReference type="InterPro" id="IPR019821">
    <property type="entry name" value="Kinesin_motor_CS"/>
</dbReference>
<dbReference type="GO" id="GO:0000077">
    <property type="term" value="P:DNA damage checkpoint signaling"/>
    <property type="evidence" value="ECO:0007669"/>
    <property type="project" value="InterPro"/>
</dbReference>
<dbReference type="Proteomes" id="UP000215335">
    <property type="component" value="Unassembled WGS sequence"/>
</dbReference>
<accession>A0A232FLP4</accession>
<keyword evidence="9" id="KW-0206">Cytoskeleton</keyword>
<evidence type="ECO:0000256" key="7">
    <source>
        <dbReference type="ARBA" id="ARBA00023054"/>
    </source>
</evidence>
<evidence type="ECO:0000256" key="5">
    <source>
        <dbReference type="ARBA" id="ARBA00022741"/>
    </source>
</evidence>
<evidence type="ECO:0000256" key="2">
    <source>
        <dbReference type="ARBA" id="ARBA00022490"/>
    </source>
</evidence>
<keyword evidence="6 10" id="KW-0067">ATP-binding</keyword>
<dbReference type="GO" id="GO:0008574">
    <property type="term" value="F:plus-end-directed microtubule motor activity"/>
    <property type="evidence" value="ECO:0007669"/>
    <property type="project" value="TreeGrafter"/>
</dbReference>
<keyword evidence="8 10" id="KW-0505">Motor protein</keyword>
<dbReference type="SUPFAM" id="SSF52540">
    <property type="entry name" value="P-loop containing nucleoside triphosphate hydrolases"/>
    <property type="match status" value="1"/>
</dbReference>
<feature type="compositionally biased region" description="Polar residues" evidence="12">
    <location>
        <begin position="1113"/>
        <end position="1123"/>
    </location>
</feature>
<keyword evidence="7 11" id="KW-0175">Coiled coil</keyword>
<evidence type="ECO:0000256" key="3">
    <source>
        <dbReference type="ARBA" id="ARBA00022553"/>
    </source>
</evidence>
<feature type="coiled-coil region" evidence="11">
    <location>
        <begin position="720"/>
        <end position="757"/>
    </location>
</feature>
<dbReference type="EMBL" id="NNAY01000057">
    <property type="protein sequence ID" value="OXU31429.1"/>
    <property type="molecule type" value="Genomic_DNA"/>
</dbReference>
<proteinExistence type="inferred from homology"/>
<dbReference type="GO" id="GO:0005876">
    <property type="term" value="C:spindle microtubule"/>
    <property type="evidence" value="ECO:0007669"/>
    <property type="project" value="TreeGrafter"/>
</dbReference>
<dbReference type="GO" id="GO:0051231">
    <property type="term" value="P:spindle elongation"/>
    <property type="evidence" value="ECO:0007669"/>
    <property type="project" value="TreeGrafter"/>
</dbReference>
<name>A0A232FLP4_9HYME</name>
<dbReference type="GO" id="GO:0030896">
    <property type="term" value="C:checkpoint clamp complex"/>
    <property type="evidence" value="ECO:0007669"/>
    <property type="project" value="InterPro"/>
</dbReference>
<dbReference type="InterPro" id="IPR047149">
    <property type="entry name" value="KIF11-like"/>
</dbReference>
<evidence type="ECO:0000256" key="6">
    <source>
        <dbReference type="ARBA" id="ARBA00022840"/>
    </source>
</evidence>
<dbReference type="InterPro" id="IPR007150">
    <property type="entry name" value="HUS1/Mec3"/>
</dbReference>
<feature type="region of interest" description="Disordered" evidence="12">
    <location>
        <begin position="1432"/>
        <end position="1482"/>
    </location>
</feature>
<keyword evidence="5 10" id="KW-0547">Nucleotide-binding</keyword>
<dbReference type="Pfam" id="PF00225">
    <property type="entry name" value="Kinesin"/>
    <property type="match status" value="1"/>
</dbReference>
<keyword evidence="3" id="KW-0597">Phosphoprotein</keyword>
<keyword evidence="4" id="KW-0493">Microtubule</keyword>
<keyword evidence="2" id="KW-0963">Cytoplasm</keyword>
<dbReference type="PROSITE" id="PS50067">
    <property type="entry name" value="KINESIN_MOTOR_2"/>
    <property type="match status" value="1"/>
</dbReference>
<feature type="domain" description="Kinesin motor" evidence="13">
    <location>
        <begin position="276"/>
        <end position="676"/>
    </location>
</feature>
<organism evidence="14 15">
    <name type="scientific">Trichomalopsis sarcophagae</name>
    <dbReference type="NCBI Taxonomy" id="543379"/>
    <lineage>
        <taxon>Eukaryota</taxon>
        <taxon>Metazoa</taxon>
        <taxon>Ecdysozoa</taxon>
        <taxon>Arthropoda</taxon>
        <taxon>Hexapoda</taxon>
        <taxon>Insecta</taxon>
        <taxon>Pterygota</taxon>
        <taxon>Neoptera</taxon>
        <taxon>Endopterygota</taxon>
        <taxon>Hymenoptera</taxon>
        <taxon>Apocrita</taxon>
        <taxon>Proctotrupomorpha</taxon>
        <taxon>Chalcidoidea</taxon>
        <taxon>Pteromalidae</taxon>
        <taxon>Pteromalinae</taxon>
        <taxon>Trichomalopsis</taxon>
    </lineage>
</organism>
<keyword evidence="15" id="KW-1185">Reference proteome</keyword>
<comment type="similarity">
    <text evidence="10">Belongs to the TRAFAC class myosin-kinesin ATPase superfamily. Kinesin family.</text>
</comment>
<evidence type="ECO:0000256" key="11">
    <source>
        <dbReference type="SAM" id="Coils"/>
    </source>
</evidence>
<evidence type="ECO:0000256" key="10">
    <source>
        <dbReference type="PROSITE-ProRule" id="PRU00283"/>
    </source>
</evidence>
<dbReference type="GO" id="GO:0072686">
    <property type="term" value="C:mitotic spindle"/>
    <property type="evidence" value="ECO:0007669"/>
    <property type="project" value="TreeGrafter"/>
</dbReference>
<feature type="compositionally biased region" description="Basic and acidic residues" evidence="12">
    <location>
        <begin position="1445"/>
        <end position="1457"/>
    </location>
</feature>
<dbReference type="OrthoDB" id="123929at2759"/>
<dbReference type="InterPro" id="IPR027417">
    <property type="entry name" value="P-loop_NTPase"/>
</dbReference>
<dbReference type="GO" id="GO:0008017">
    <property type="term" value="F:microtubule binding"/>
    <property type="evidence" value="ECO:0007669"/>
    <property type="project" value="InterPro"/>
</dbReference>
<dbReference type="PANTHER" id="PTHR47970">
    <property type="entry name" value="KINESIN-LIKE PROTEIN KIF11"/>
    <property type="match status" value="1"/>
</dbReference>
<evidence type="ECO:0000313" key="14">
    <source>
        <dbReference type="EMBL" id="OXU31429.1"/>
    </source>
</evidence>
<comment type="caution">
    <text evidence="14">The sequence shown here is derived from an EMBL/GenBank/DDBJ whole genome shotgun (WGS) entry which is preliminary data.</text>
</comment>